<dbReference type="EMBL" id="JABCJD010000001">
    <property type="protein sequence ID" value="NVO26703.1"/>
    <property type="molecule type" value="Genomic_DNA"/>
</dbReference>
<dbReference type="InterPro" id="IPR000835">
    <property type="entry name" value="HTH_MarR-typ"/>
</dbReference>
<dbReference type="SMART" id="SM00347">
    <property type="entry name" value="HTH_MARR"/>
    <property type="match status" value="1"/>
</dbReference>
<dbReference type="Pfam" id="PF12802">
    <property type="entry name" value="MarR_2"/>
    <property type="match status" value="1"/>
</dbReference>
<dbReference type="InterPro" id="IPR036390">
    <property type="entry name" value="WH_DNA-bd_sf"/>
</dbReference>
<reference evidence="2 3" key="1">
    <citation type="submission" date="2020-04" db="EMBL/GenBank/DDBJ databases">
        <title>Donghicola sp., a member of the Rhodobacteraceae family isolated from mangrove forest in Thailand.</title>
        <authorList>
            <person name="Charoenyingcharoen P."/>
            <person name="Yukphan P."/>
        </authorList>
    </citation>
    <scope>NUCLEOTIDE SEQUENCE [LARGE SCALE GENOMIC DNA]</scope>
    <source>
        <strain evidence="2 3">C2-DW-16</strain>
    </source>
</reference>
<dbReference type="RefSeq" id="WP_176853072.1">
    <property type="nucleotide sequence ID" value="NZ_JABCJD010000001.1"/>
</dbReference>
<dbReference type="InterPro" id="IPR039422">
    <property type="entry name" value="MarR/SlyA-like"/>
</dbReference>
<name>A0ABX2PBE8_9RHOB</name>
<dbReference type="InterPro" id="IPR036388">
    <property type="entry name" value="WH-like_DNA-bd_sf"/>
</dbReference>
<evidence type="ECO:0000313" key="3">
    <source>
        <dbReference type="Proteomes" id="UP000523601"/>
    </source>
</evidence>
<feature type="domain" description="HTH marR-type" evidence="1">
    <location>
        <begin position="7"/>
        <end position="140"/>
    </location>
</feature>
<accession>A0ABX2PBE8</accession>
<dbReference type="Proteomes" id="UP000523601">
    <property type="component" value="Unassembled WGS sequence"/>
</dbReference>
<dbReference type="SUPFAM" id="SSF46785">
    <property type="entry name" value="Winged helix' DNA-binding domain"/>
    <property type="match status" value="1"/>
</dbReference>
<dbReference type="PANTHER" id="PTHR33164:SF57">
    <property type="entry name" value="MARR-FAMILY TRANSCRIPTIONAL REGULATOR"/>
    <property type="match status" value="1"/>
</dbReference>
<evidence type="ECO:0000313" key="2">
    <source>
        <dbReference type="EMBL" id="NVO26703.1"/>
    </source>
</evidence>
<gene>
    <name evidence="2" type="ORF">HJ526_04670</name>
</gene>
<organism evidence="2 3">
    <name type="scientific">Donghicola mangrovi</name>
    <dbReference type="NCBI Taxonomy" id="2729614"/>
    <lineage>
        <taxon>Bacteria</taxon>
        <taxon>Pseudomonadati</taxon>
        <taxon>Pseudomonadota</taxon>
        <taxon>Alphaproteobacteria</taxon>
        <taxon>Rhodobacterales</taxon>
        <taxon>Roseobacteraceae</taxon>
        <taxon>Donghicola</taxon>
    </lineage>
</organism>
<proteinExistence type="predicted"/>
<dbReference type="Gene3D" id="1.10.10.10">
    <property type="entry name" value="Winged helix-like DNA-binding domain superfamily/Winged helix DNA-binding domain"/>
    <property type="match status" value="1"/>
</dbReference>
<protein>
    <submittedName>
        <fullName evidence="2">Winged helix-turn-helix transcriptional regulator</fullName>
    </submittedName>
</protein>
<dbReference type="PANTHER" id="PTHR33164">
    <property type="entry name" value="TRANSCRIPTIONAL REGULATOR, MARR FAMILY"/>
    <property type="match status" value="1"/>
</dbReference>
<sequence>MQHPPLPAQFGQQLGVVSTLYRSLIESLLVPHDVTWAQFSLLLHLARRSGPSRISEIASSVNLTQPAVTKVVQKFSAQQMVIVRSDQNDGRNRLVEITEVGRTRLVAMQQSFGPAFHELLLDWSSEEIERLIHDLTRLSATLVTLNEAQRGQKKP</sequence>
<evidence type="ECO:0000259" key="1">
    <source>
        <dbReference type="PROSITE" id="PS50995"/>
    </source>
</evidence>
<dbReference type="PROSITE" id="PS50995">
    <property type="entry name" value="HTH_MARR_2"/>
    <property type="match status" value="1"/>
</dbReference>
<comment type="caution">
    <text evidence="2">The sequence shown here is derived from an EMBL/GenBank/DDBJ whole genome shotgun (WGS) entry which is preliminary data.</text>
</comment>
<keyword evidence="3" id="KW-1185">Reference proteome</keyword>